<dbReference type="EMBL" id="BPQB01000001">
    <property type="protein sequence ID" value="GJE84878.1"/>
    <property type="molecule type" value="Genomic_DNA"/>
</dbReference>
<evidence type="ECO:0000256" key="1">
    <source>
        <dbReference type="SAM" id="MobiDB-lite"/>
    </source>
</evidence>
<reference evidence="3 4" key="1">
    <citation type="submission" date="2021-08" db="EMBL/GenBank/DDBJ databases">
        <title>Draft Genome Sequence of Phanerochaete sordida strain YK-624.</title>
        <authorList>
            <person name="Mori T."/>
            <person name="Dohra H."/>
            <person name="Suzuki T."/>
            <person name="Kawagishi H."/>
            <person name="Hirai H."/>
        </authorList>
    </citation>
    <scope>NUCLEOTIDE SEQUENCE [LARGE SCALE GENOMIC DNA]</scope>
    <source>
        <strain evidence="3 4">YK-624</strain>
    </source>
</reference>
<feature type="region of interest" description="Disordered" evidence="1">
    <location>
        <begin position="1"/>
        <end position="92"/>
    </location>
</feature>
<keyword evidence="2" id="KW-0472">Membrane</keyword>
<dbReference type="OrthoDB" id="3252109at2759"/>
<dbReference type="AlphaFoldDB" id="A0A9P3FYF0"/>
<comment type="caution">
    <text evidence="3">The sequence shown here is derived from an EMBL/GenBank/DDBJ whole genome shotgun (WGS) entry which is preliminary data.</text>
</comment>
<evidence type="ECO:0000313" key="3">
    <source>
        <dbReference type="EMBL" id="GJE84878.1"/>
    </source>
</evidence>
<feature type="transmembrane region" description="Helical" evidence="2">
    <location>
        <begin position="239"/>
        <end position="262"/>
    </location>
</feature>
<dbReference type="Proteomes" id="UP000703269">
    <property type="component" value="Unassembled WGS sequence"/>
</dbReference>
<proteinExistence type="predicted"/>
<keyword evidence="2" id="KW-0812">Transmembrane</keyword>
<evidence type="ECO:0000256" key="2">
    <source>
        <dbReference type="SAM" id="Phobius"/>
    </source>
</evidence>
<organism evidence="3 4">
    <name type="scientific">Phanerochaete sordida</name>
    <dbReference type="NCBI Taxonomy" id="48140"/>
    <lineage>
        <taxon>Eukaryota</taxon>
        <taxon>Fungi</taxon>
        <taxon>Dikarya</taxon>
        <taxon>Basidiomycota</taxon>
        <taxon>Agaricomycotina</taxon>
        <taxon>Agaricomycetes</taxon>
        <taxon>Polyporales</taxon>
        <taxon>Phanerochaetaceae</taxon>
        <taxon>Phanerochaete</taxon>
    </lineage>
</organism>
<accession>A0A9P3FYF0</accession>
<keyword evidence="2" id="KW-1133">Transmembrane helix</keyword>
<protein>
    <submittedName>
        <fullName evidence="3">Uncharacterized protein</fullName>
    </submittedName>
</protein>
<sequence length="263" mass="29032">MAGHKRPHGWPICPPRQSPGPGAGKSREATPEFVPRIGGTYHFKNPNYIESSPEQPPQEYRRERSGSPCTWVSTEPADDIPTAGPSTLPNDHLRRQRPAQELEMVNYTTSQASVRTTTSSSTTARIRRTLSSFITSSVPAVTLFSTPRENVQVLTKTARLNGLYTGIMRRPPAKEGNSTEGLGRKHSWWVLMGRDADAVEHLMSLQEQQTMARLEGHPSSSPHPSTALYSPPQYGPSTAFLVLSCFCSFVCGVLLWVIYISVL</sequence>
<evidence type="ECO:0000313" key="4">
    <source>
        <dbReference type="Proteomes" id="UP000703269"/>
    </source>
</evidence>
<name>A0A9P3FYF0_9APHY</name>
<gene>
    <name evidence="3" type="ORF">PsYK624_009540</name>
</gene>
<keyword evidence="4" id="KW-1185">Reference proteome</keyword>